<dbReference type="OrthoDB" id="7548346at2759"/>
<evidence type="ECO:0000313" key="1">
    <source>
        <dbReference type="EMBL" id="GBM43503.1"/>
    </source>
</evidence>
<keyword evidence="2" id="KW-1185">Reference proteome</keyword>
<dbReference type="AlphaFoldDB" id="A0A4Y2FQN7"/>
<gene>
    <name evidence="1" type="ORF">AVEN_9456_1</name>
</gene>
<dbReference type="Pfam" id="PF14223">
    <property type="entry name" value="Retrotran_gag_2"/>
    <property type="match status" value="1"/>
</dbReference>
<protein>
    <recommendedName>
        <fullName evidence="3">DUF4219 domain-containing protein</fullName>
    </recommendedName>
</protein>
<accession>A0A4Y2FQN7</accession>
<proteinExistence type="predicted"/>
<sequence>MEKLTVPELTGSNYFIWALKMKAALSLKRLFSVIESEKPIGLEGKALSDWTTKNEDAVSYIKLSLSDEQALQYASEDNAKTLWGKLRGLFWYPRLGWELGWVPLLMCGTQPNRGYQNRPLNLTLLDMLKIGK</sequence>
<name>A0A4Y2FQN7_ARAVE</name>
<dbReference type="Proteomes" id="UP000499080">
    <property type="component" value="Unassembled WGS sequence"/>
</dbReference>
<evidence type="ECO:0000313" key="2">
    <source>
        <dbReference type="Proteomes" id="UP000499080"/>
    </source>
</evidence>
<evidence type="ECO:0008006" key="3">
    <source>
        <dbReference type="Google" id="ProtNLM"/>
    </source>
</evidence>
<dbReference type="EMBL" id="BGPR01001031">
    <property type="protein sequence ID" value="GBM43503.1"/>
    <property type="molecule type" value="Genomic_DNA"/>
</dbReference>
<organism evidence="1 2">
    <name type="scientific">Araneus ventricosus</name>
    <name type="common">Orbweaver spider</name>
    <name type="synonym">Epeira ventricosa</name>
    <dbReference type="NCBI Taxonomy" id="182803"/>
    <lineage>
        <taxon>Eukaryota</taxon>
        <taxon>Metazoa</taxon>
        <taxon>Ecdysozoa</taxon>
        <taxon>Arthropoda</taxon>
        <taxon>Chelicerata</taxon>
        <taxon>Arachnida</taxon>
        <taxon>Araneae</taxon>
        <taxon>Araneomorphae</taxon>
        <taxon>Entelegynae</taxon>
        <taxon>Araneoidea</taxon>
        <taxon>Araneidae</taxon>
        <taxon>Araneus</taxon>
    </lineage>
</organism>
<comment type="caution">
    <text evidence="1">The sequence shown here is derived from an EMBL/GenBank/DDBJ whole genome shotgun (WGS) entry which is preliminary data.</text>
</comment>
<reference evidence="1 2" key="1">
    <citation type="journal article" date="2019" name="Sci. Rep.">
        <title>Orb-weaving spider Araneus ventricosus genome elucidates the spidroin gene catalogue.</title>
        <authorList>
            <person name="Kono N."/>
            <person name="Nakamura H."/>
            <person name="Ohtoshi R."/>
            <person name="Moran D.A.P."/>
            <person name="Shinohara A."/>
            <person name="Yoshida Y."/>
            <person name="Fujiwara M."/>
            <person name="Mori M."/>
            <person name="Tomita M."/>
            <person name="Arakawa K."/>
        </authorList>
    </citation>
    <scope>NUCLEOTIDE SEQUENCE [LARGE SCALE GENOMIC DNA]</scope>
</reference>